<feature type="domain" description="HTH cro/C1-type" evidence="2">
    <location>
        <begin position="40"/>
        <end position="93"/>
    </location>
</feature>
<evidence type="ECO:0000313" key="4">
    <source>
        <dbReference type="Proteomes" id="UP000028058"/>
    </source>
</evidence>
<dbReference type="PROSITE" id="PS50943">
    <property type="entry name" value="HTH_CROC1"/>
    <property type="match status" value="1"/>
</dbReference>
<organism evidence="3 4">
    <name type="scientific">Streptomyces xinghaiensis</name>
    <dbReference type="NCBI Taxonomy" id="1038928"/>
    <lineage>
        <taxon>Bacteria</taxon>
        <taxon>Bacillati</taxon>
        <taxon>Actinomycetota</taxon>
        <taxon>Actinomycetes</taxon>
        <taxon>Kitasatosporales</taxon>
        <taxon>Streptomycetaceae</taxon>
        <taxon>Streptomyces</taxon>
    </lineage>
</organism>
<proteinExistence type="predicted"/>
<sequence length="298" mass="33284">MAELESRPETEEHQEAEQHLVTLDDSDGTADLFRALGKQIKPLRERAGLTQRELGERLRIGEDLISSVERGRRVPQPELLEAADQALGAGGLLKGVTDDVVKAKSRARVRHPSWFRDYARIEAEAVEVNFFSTLTVPGLLQTEDYARLIFSAYQPLLSEETIERRVAARLARQEVLTRWPAPLVTAVIEESVLKRRLGGPEVPRGQLRHLLALGRLRSTTLQVLPMASREHGGLEGPFILLTPKGRQQVGYVEAQGVNRLITEPDQVRILAARYRSIRGQALTPHESLALVEKLLGEL</sequence>
<feature type="region of interest" description="Disordered" evidence="1">
    <location>
        <begin position="1"/>
        <end position="24"/>
    </location>
</feature>
<evidence type="ECO:0000259" key="2">
    <source>
        <dbReference type="PROSITE" id="PS50943"/>
    </source>
</evidence>
<feature type="compositionally biased region" description="Basic and acidic residues" evidence="1">
    <location>
        <begin position="1"/>
        <end position="18"/>
    </location>
</feature>
<dbReference type="Pfam" id="PF19054">
    <property type="entry name" value="DUF5753"/>
    <property type="match status" value="1"/>
</dbReference>
<dbReference type="SUPFAM" id="SSF47413">
    <property type="entry name" value="lambda repressor-like DNA-binding domains"/>
    <property type="match status" value="1"/>
</dbReference>
<dbReference type="EMBL" id="JNAD02000014">
    <property type="protein sequence ID" value="RKM92239.1"/>
    <property type="molecule type" value="Genomic_DNA"/>
</dbReference>
<dbReference type="Gene3D" id="1.10.260.40">
    <property type="entry name" value="lambda repressor-like DNA-binding domains"/>
    <property type="match status" value="1"/>
</dbReference>
<name>A0A3R7F7C1_9ACTN</name>
<dbReference type="Pfam" id="PF13560">
    <property type="entry name" value="HTH_31"/>
    <property type="match status" value="1"/>
</dbReference>
<dbReference type="InterPro" id="IPR001387">
    <property type="entry name" value="Cro/C1-type_HTH"/>
</dbReference>
<dbReference type="GO" id="GO:0003677">
    <property type="term" value="F:DNA binding"/>
    <property type="evidence" value="ECO:0007669"/>
    <property type="project" value="InterPro"/>
</dbReference>
<reference evidence="3 4" key="1">
    <citation type="journal article" date="2014" name="Genome Announc.">
        <title>Draft Genome Sequence of Streptomyces fradiae ATCC 19609, a Strain Highly Sensitive to Antibiotics.</title>
        <authorList>
            <person name="Bekker O.B."/>
            <person name="Klimina K.M."/>
            <person name="Vatlin A.A."/>
            <person name="Zakharevich N.V."/>
            <person name="Kasianov A.S."/>
            <person name="Danilenko V.N."/>
        </authorList>
    </citation>
    <scope>NUCLEOTIDE SEQUENCE [LARGE SCALE GENOMIC DNA]</scope>
    <source>
        <strain evidence="3 4">ATCC 19609</strain>
    </source>
</reference>
<comment type="caution">
    <text evidence="3">The sequence shown here is derived from an EMBL/GenBank/DDBJ whole genome shotgun (WGS) entry which is preliminary data.</text>
</comment>
<evidence type="ECO:0000313" key="3">
    <source>
        <dbReference type="EMBL" id="RKM92239.1"/>
    </source>
</evidence>
<accession>A0A3R7F7C1</accession>
<dbReference type="AlphaFoldDB" id="A0A3R7F7C1"/>
<dbReference type="InterPro" id="IPR043917">
    <property type="entry name" value="DUF5753"/>
</dbReference>
<evidence type="ECO:0000256" key="1">
    <source>
        <dbReference type="SAM" id="MobiDB-lite"/>
    </source>
</evidence>
<dbReference type="Proteomes" id="UP000028058">
    <property type="component" value="Unassembled WGS sequence"/>
</dbReference>
<dbReference type="OrthoDB" id="3669136at2"/>
<dbReference type="SMART" id="SM00530">
    <property type="entry name" value="HTH_XRE"/>
    <property type="match status" value="1"/>
</dbReference>
<dbReference type="InterPro" id="IPR010982">
    <property type="entry name" value="Lambda_DNA-bd_dom_sf"/>
</dbReference>
<gene>
    <name evidence="3" type="ORF">SFRA_025470</name>
</gene>
<protein>
    <submittedName>
        <fullName evidence="3">XRE family transcriptional regulator</fullName>
    </submittedName>
</protein>
<dbReference type="CDD" id="cd00093">
    <property type="entry name" value="HTH_XRE"/>
    <property type="match status" value="1"/>
</dbReference>
<keyword evidence="4" id="KW-1185">Reference proteome</keyword>